<gene>
    <name evidence="1" type="ORF">TTRE_0000497901</name>
</gene>
<dbReference type="PANTHER" id="PTHR13283:SF10">
    <property type="entry name" value="FERM DOMAIN-CONTAINING PROTEIN 8"/>
    <property type="match status" value="1"/>
</dbReference>
<name>A0A077Z8D4_TRITR</name>
<dbReference type="PANTHER" id="PTHR13283">
    <property type="entry name" value="KREV INTERACTION TRAPPED 1-RELATED"/>
    <property type="match status" value="1"/>
</dbReference>
<sequence length="187" mass="21556">MQTKRMEAKKLKPLDLHWLQQDASAAQSEALSPVSELVISMTEMNAALKGNGALQRRSSDPLELCIFLPNRQGIQFTIAEGRYANASQLTTLLWAEMELEKTTAQKTFALWMCSPLLSIQLKDHHVPFKLRKLWPHLLRRYTSASEEEIFRDEPLLMVRRNVMLSIDEEMRVIHLSFSQQCQLTFLA</sequence>
<reference evidence="1" key="2">
    <citation type="submission" date="2014-03" db="EMBL/GenBank/DDBJ databases">
        <title>The whipworm genome and dual-species transcriptomics of an intimate host-pathogen interaction.</title>
        <authorList>
            <person name="Foth B.J."/>
            <person name="Tsai I.J."/>
            <person name="Reid A.J."/>
            <person name="Bancroft A.J."/>
            <person name="Nichol S."/>
            <person name="Tracey A."/>
            <person name="Holroyd N."/>
            <person name="Cotton J.A."/>
            <person name="Stanley E.J."/>
            <person name="Zarowiecki M."/>
            <person name="Liu J.Z."/>
            <person name="Huckvale T."/>
            <person name="Cooper P.J."/>
            <person name="Grencis R.K."/>
            <person name="Berriman M."/>
        </authorList>
    </citation>
    <scope>NUCLEOTIDE SEQUENCE [LARGE SCALE GENOMIC DNA]</scope>
</reference>
<dbReference type="AlphaFoldDB" id="A0A077Z8D4"/>
<dbReference type="GO" id="GO:0005886">
    <property type="term" value="C:plasma membrane"/>
    <property type="evidence" value="ECO:0007669"/>
    <property type="project" value="TreeGrafter"/>
</dbReference>
<dbReference type="STRING" id="36087.A0A077Z8D4"/>
<dbReference type="GO" id="GO:0090090">
    <property type="term" value="P:negative regulation of canonical Wnt signaling pathway"/>
    <property type="evidence" value="ECO:0007669"/>
    <property type="project" value="TreeGrafter"/>
</dbReference>
<dbReference type="Proteomes" id="UP000030665">
    <property type="component" value="Unassembled WGS sequence"/>
</dbReference>
<dbReference type="OrthoDB" id="2142533at2759"/>
<organism evidence="1 2">
    <name type="scientific">Trichuris trichiura</name>
    <name type="common">Whipworm</name>
    <name type="synonym">Trichocephalus trichiurus</name>
    <dbReference type="NCBI Taxonomy" id="36087"/>
    <lineage>
        <taxon>Eukaryota</taxon>
        <taxon>Metazoa</taxon>
        <taxon>Ecdysozoa</taxon>
        <taxon>Nematoda</taxon>
        <taxon>Enoplea</taxon>
        <taxon>Dorylaimia</taxon>
        <taxon>Trichinellida</taxon>
        <taxon>Trichuridae</taxon>
        <taxon>Trichuris</taxon>
    </lineage>
</organism>
<keyword evidence="2" id="KW-1185">Reference proteome</keyword>
<accession>A0A077Z8D4</accession>
<dbReference type="EMBL" id="HG806069">
    <property type="protein sequence ID" value="CDW56697.1"/>
    <property type="molecule type" value="Genomic_DNA"/>
</dbReference>
<evidence type="ECO:0000313" key="2">
    <source>
        <dbReference type="Proteomes" id="UP000030665"/>
    </source>
</evidence>
<proteinExistence type="predicted"/>
<reference evidence="1" key="1">
    <citation type="submission" date="2014-01" db="EMBL/GenBank/DDBJ databases">
        <authorList>
            <person name="Aslett M."/>
        </authorList>
    </citation>
    <scope>NUCLEOTIDE SEQUENCE</scope>
</reference>
<dbReference type="Gene3D" id="3.10.20.90">
    <property type="entry name" value="Phosphatidylinositol 3-kinase Catalytic Subunit, Chain A, domain 1"/>
    <property type="match status" value="1"/>
</dbReference>
<evidence type="ECO:0000313" key="1">
    <source>
        <dbReference type="EMBL" id="CDW56697.1"/>
    </source>
</evidence>
<dbReference type="InterPro" id="IPR051594">
    <property type="entry name" value="KRIT1/FRMD8"/>
</dbReference>
<protein>
    <submittedName>
        <fullName evidence="1">Uncharacterized protein</fullName>
    </submittedName>
</protein>